<keyword evidence="2" id="KW-1185">Reference proteome</keyword>
<organism evidence="1 2">
    <name type="scientific">Tianweitania populi</name>
    <dbReference type="NCBI Taxonomy" id="1607949"/>
    <lineage>
        <taxon>Bacteria</taxon>
        <taxon>Pseudomonadati</taxon>
        <taxon>Pseudomonadota</taxon>
        <taxon>Alphaproteobacteria</taxon>
        <taxon>Hyphomicrobiales</taxon>
        <taxon>Phyllobacteriaceae</taxon>
        <taxon>Tianweitania</taxon>
    </lineage>
</organism>
<dbReference type="AlphaFoldDB" id="A0A8J3GL42"/>
<dbReference type="EMBL" id="BMZQ01000002">
    <property type="protein sequence ID" value="GHD16302.1"/>
    <property type="molecule type" value="Genomic_DNA"/>
</dbReference>
<comment type="caution">
    <text evidence="1">The sequence shown here is derived from an EMBL/GenBank/DDBJ whole genome shotgun (WGS) entry which is preliminary data.</text>
</comment>
<name>A0A8J3GL42_9HYPH</name>
<sequence>MSRAAITISGAHTLRELERAASLGPYQLVAGDGALEILGSMSDVQAQDCLGNCTYAHSFGEDAEKLEDLLDDFQIRLEFQKDDRSFPTVSDTRSGKLVWLILTEASTTPRLLALGSSQFFEAEVASWIDRANAELAEEELREAAE</sequence>
<reference evidence="1" key="1">
    <citation type="journal article" date="2014" name="Int. J. Syst. Evol. Microbiol.">
        <title>Complete genome sequence of Corynebacterium casei LMG S-19264T (=DSM 44701T), isolated from a smear-ripened cheese.</title>
        <authorList>
            <consortium name="US DOE Joint Genome Institute (JGI-PGF)"/>
            <person name="Walter F."/>
            <person name="Albersmeier A."/>
            <person name="Kalinowski J."/>
            <person name="Ruckert C."/>
        </authorList>
    </citation>
    <scope>NUCLEOTIDE SEQUENCE</scope>
    <source>
        <strain evidence="1">KCTC 42249</strain>
    </source>
</reference>
<accession>A0A8J3GL42</accession>
<dbReference type="RefSeq" id="WP_385965804.1">
    <property type="nucleotide sequence ID" value="NZ_JBHRUN010000007.1"/>
</dbReference>
<protein>
    <submittedName>
        <fullName evidence="1">Uncharacterized protein</fullName>
    </submittedName>
</protein>
<proteinExistence type="predicted"/>
<evidence type="ECO:0000313" key="2">
    <source>
        <dbReference type="Proteomes" id="UP000630142"/>
    </source>
</evidence>
<reference evidence="1" key="2">
    <citation type="submission" date="2020-09" db="EMBL/GenBank/DDBJ databases">
        <authorList>
            <person name="Sun Q."/>
            <person name="Kim S."/>
        </authorList>
    </citation>
    <scope>NUCLEOTIDE SEQUENCE</scope>
    <source>
        <strain evidence="1">KCTC 42249</strain>
    </source>
</reference>
<evidence type="ECO:0000313" key="1">
    <source>
        <dbReference type="EMBL" id="GHD16302.1"/>
    </source>
</evidence>
<gene>
    <name evidence="1" type="ORF">GCM10016234_24280</name>
</gene>
<dbReference type="Proteomes" id="UP000630142">
    <property type="component" value="Unassembled WGS sequence"/>
</dbReference>